<dbReference type="EMBL" id="BMOI01000004">
    <property type="protein sequence ID" value="GGK95782.1"/>
    <property type="molecule type" value="Genomic_DNA"/>
</dbReference>
<reference evidence="2" key="1">
    <citation type="journal article" date="2014" name="Int. J. Syst. Evol. Microbiol.">
        <title>Complete genome sequence of Corynebacterium casei LMG S-19264T (=DSM 44701T), isolated from a smear-ripened cheese.</title>
        <authorList>
            <consortium name="US DOE Joint Genome Institute (JGI-PGF)"/>
            <person name="Walter F."/>
            <person name="Albersmeier A."/>
            <person name="Kalinowski J."/>
            <person name="Ruckert C."/>
        </authorList>
    </citation>
    <scope>NUCLEOTIDE SEQUENCE</scope>
    <source>
        <strain evidence="2">JCM 1480</strain>
    </source>
</reference>
<proteinExistence type="predicted"/>
<feature type="region of interest" description="Disordered" evidence="1">
    <location>
        <begin position="94"/>
        <end position="131"/>
    </location>
</feature>
<protein>
    <submittedName>
        <fullName evidence="2">Uncharacterized protein</fullName>
    </submittedName>
</protein>
<organism evidence="2 3">
    <name type="scientific">Curtobacterium luteum</name>
    <dbReference type="NCBI Taxonomy" id="33881"/>
    <lineage>
        <taxon>Bacteria</taxon>
        <taxon>Bacillati</taxon>
        <taxon>Actinomycetota</taxon>
        <taxon>Actinomycetes</taxon>
        <taxon>Micrococcales</taxon>
        <taxon>Microbacteriaceae</taxon>
        <taxon>Curtobacterium</taxon>
    </lineage>
</organism>
<name>A0A8H9G7D8_9MICO</name>
<dbReference type="Proteomes" id="UP000648535">
    <property type="component" value="Unassembled WGS sequence"/>
</dbReference>
<evidence type="ECO:0000256" key="1">
    <source>
        <dbReference type="SAM" id="MobiDB-lite"/>
    </source>
</evidence>
<gene>
    <name evidence="2" type="ORF">GCM10009769_12390</name>
</gene>
<accession>A0A8H9G7D8</accession>
<sequence length="131" mass="14175">MDTDPDVGSTMRLIIRRRVVLPQPLDPTKTVVVREGMTRWKSSTAVVPSGYVFRTDRNSIMVGALLFGGSPTPHDSTRGDRQRLRGDAPCRLMDSDARSVGARDDARVPVRSAGVGGRVGAAQASRRTASR</sequence>
<reference evidence="2" key="2">
    <citation type="submission" date="2020-09" db="EMBL/GenBank/DDBJ databases">
        <authorList>
            <person name="Sun Q."/>
            <person name="Ohkuma M."/>
        </authorList>
    </citation>
    <scope>NUCLEOTIDE SEQUENCE</scope>
    <source>
        <strain evidence="2">JCM 1480</strain>
    </source>
</reference>
<feature type="compositionally biased region" description="Basic and acidic residues" evidence="1">
    <location>
        <begin position="94"/>
        <end position="108"/>
    </location>
</feature>
<evidence type="ECO:0000313" key="3">
    <source>
        <dbReference type="Proteomes" id="UP000648535"/>
    </source>
</evidence>
<dbReference type="AlphaFoldDB" id="A0A8H9G7D8"/>
<comment type="caution">
    <text evidence="2">The sequence shown here is derived from an EMBL/GenBank/DDBJ whole genome shotgun (WGS) entry which is preliminary data.</text>
</comment>
<feature type="compositionally biased region" description="Low complexity" evidence="1">
    <location>
        <begin position="120"/>
        <end position="131"/>
    </location>
</feature>
<evidence type="ECO:0000313" key="2">
    <source>
        <dbReference type="EMBL" id="GGK95782.1"/>
    </source>
</evidence>